<protein>
    <recommendedName>
        <fullName evidence="4">Dihydrodipicolinate reductase</fullName>
    </recommendedName>
</protein>
<feature type="signal peptide" evidence="1">
    <location>
        <begin position="1"/>
        <end position="21"/>
    </location>
</feature>
<proteinExistence type="predicted"/>
<comment type="caution">
    <text evidence="2">The sequence shown here is derived from an EMBL/GenBank/DDBJ whole genome shotgun (WGS) entry which is preliminary data.</text>
</comment>
<evidence type="ECO:0008006" key="4">
    <source>
        <dbReference type="Google" id="ProtNLM"/>
    </source>
</evidence>
<dbReference type="AlphaFoldDB" id="A0A1L9P0Q9"/>
<dbReference type="Proteomes" id="UP000184514">
    <property type="component" value="Unassembled WGS sequence"/>
</dbReference>
<dbReference type="EMBL" id="MLCB01000065">
    <property type="protein sequence ID" value="OJI94994.1"/>
    <property type="molecule type" value="Genomic_DNA"/>
</dbReference>
<gene>
    <name evidence="2" type="ORF">PFRI_07630</name>
</gene>
<keyword evidence="1" id="KW-0732">Signal</keyword>
<accession>A0A1L9P0Q9</accession>
<evidence type="ECO:0000313" key="3">
    <source>
        <dbReference type="Proteomes" id="UP000184514"/>
    </source>
</evidence>
<keyword evidence="3" id="KW-1185">Reference proteome</keyword>
<feature type="chain" id="PRO_5013199824" description="Dihydrodipicolinate reductase" evidence="1">
    <location>
        <begin position="22"/>
        <end position="120"/>
    </location>
</feature>
<organism evidence="2 3">
    <name type="scientific">Planktotalea frisia</name>
    <dbReference type="NCBI Taxonomy" id="696762"/>
    <lineage>
        <taxon>Bacteria</taxon>
        <taxon>Pseudomonadati</taxon>
        <taxon>Pseudomonadota</taxon>
        <taxon>Alphaproteobacteria</taxon>
        <taxon>Rhodobacterales</taxon>
        <taxon>Paracoccaceae</taxon>
        <taxon>Planktotalea</taxon>
    </lineage>
</organism>
<dbReference type="RefSeq" id="WP_072629425.1">
    <property type="nucleotide sequence ID" value="NZ_MLCB01000065.1"/>
</dbReference>
<evidence type="ECO:0000256" key="1">
    <source>
        <dbReference type="SAM" id="SignalP"/>
    </source>
</evidence>
<evidence type="ECO:0000313" key="2">
    <source>
        <dbReference type="EMBL" id="OJI94994.1"/>
    </source>
</evidence>
<name>A0A1L9P0Q9_9RHOB</name>
<dbReference type="OrthoDB" id="7874348at2"/>
<sequence>MKTIITSVLAATLLTTTMAYADGFKRIKKAADFETLVIGKTLNFEGGNAVIKADGKTSGKLKKQGKYHGAWAWQNGYYCRNLIISGKETGTNCQLAEWNGKNLRLTRDKGKGRVTMIAIK</sequence>
<reference evidence="2 3" key="1">
    <citation type="submission" date="2016-10" db="EMBL/GenBank/DDBJ databases">
        <title>Genome sequence of Planktotalea frisia SH6-1.</title>
        <authorList>
            <person name="Poehlein A."/>
            <person name="Bakenhus I."/>
            <person name="Voget S."/>
            <person name="Brinkhoff T."/>
            <person name="Simon M."/>
        </authorList>
    </citation>
    <scope>NUCLEOTIDE SEQUENCE [LARGE SCALE GENOMIC DNA]</scope>
    <source>
        <strain evidence="2 3">SH6-1</strain>
    </source>
</reference>
<dbReference type="STRING" id="696762.PFRI_07630"/>